<keyword evidence="1" id="KW-0732">Signal</keyword>
<comment type="caution">
    <text evidence="2">The sequence shown here is derived from an EMBL/GenBank/DDBJ whole genome shotgun (WGS) entry which is preliminary data.</text>
</comment>
<feature type="chain" id="PRO_5001947696" description="Ig-like domain-containing protein" evidence="1">
    <location>
        <begin position="22"/>
        <end position="894"/>
    </location>
</feature>
<dbReference type="SUPFAM" id="SSF75011">
    <property type="entry name" value="3-carboxy-cis,cis-mucoante lactonizing enzyme"/>
    <property type="match status" value="1"/>
</dbReference>
<dbReference type="Gene3D" id="2.60.40.740">
    <property type="match status" value="1"/>
</dbReference>
<reference evidence="2 3" key="1">
    <citation type="journal article" date="2014" name="Int. J. Syst. Evol. Microbiol.">
        <title>Phaeodactylibacter xiamenensis gen. nov., sp. nov., a member of the family Saprospiraceae isolated from the marine alga Phaeodactylum tricornutum.</title>
        <authorList>
            <person name="Chen Z.Jr."/>
            <person name="Lei X."/>
            <person name="Lai Q."/>
            <person name="Li Y."/>
            <person name="Zhang B."/>
            <person name="Zhang J."/>
            <person name="Zhang H."/>
            <person name="Yang L."/>
            <person name="Zheng W."/>
            <person name="Tian Y."/>
            <person name="Yu Z."/>
            <person name="Xu H.Jr."/>
            <person name="Zheng T."/>
        </authorList>
    </citation>
    <scope>NUCLEOTIDE SEQUENCE [LARGE SCALE GENOMIC DNA]</scope>
    <source>
        <strain evidence="2 3">KD52</strain>
    </source>
</reference>
<dbReference type="AlphaFoldDB" id="A0A098S6R4"/>
<evidence type="ECO:0000256" key="1">
    <source>
        <dbReference type="SAM" id="SignalP"/>
    </source>
</evidence>
<proteinExistence type="predicted"/>
<keyword evidence="3" id="KW-1185">Reference proteome</keyword>
<gene>
    <name evidence="2" type="ORF">IX84_10710</name>
</gene>
<name>A0A098S6R4_9BACT</name>
<protein>
    <recommendedName>
        <fullName evidence="4">Ig-like domain-containing protein</fullName>
    </recommendedName>
</protein>
<dbReference type="Pfam" id="PF13585">
    <property type="entry name" value="CHU_C"/>
    <property type="match status" value="1"/>
</dbReference>
<dbReference type="OrthoDB" id="9765926at2"/>
<evidence type="ECO:0000313" key="2">
    <source>
        <dbReference type="EMBL" id="KGE88269.1"/>
    </source>
</evidence>
<dbReference type="RefSeq" id="WP_044219654.1">
    <property type="nucleotide sequence ID" value="NZ_JBKAGJ010000007.1"/>
</dbReference>
<evidence type="ECO:0000313" key="3">
    <source>
        <dbReference type="Proteomes" id="UP000029736"/>
    </source>
</evidence>
<organism evidence="2 3">
    <name type="scientific">Phaeodactylibacter xiamenensis</name>
    <dbReference type="NCBI Taxonomy" id="1524460"/>
    <lineage>
        <taxon>Bacteria</taxon>
        <taxon>Pseudomonadati</taxon>
        <taxon>Bacteroidota</taxon>
        <taxon>Saprospiria</taxon>
        <taxon>Saprospirales</taxon>
        <taxon>Haliscomenobacteraceae</taxon>
        <taxon>Phaeodactylibacter</taxon>
    </lineage>
</organism>
<dbReference type="Proteomes" id="UP000029736">
    <property type="component" value="Unassembled WGS sequence"/>
</dbReference>
<accession>A0A098S6R4</accession>
<dbReference type="Pfam" id="PF13573">
    <property type="entry name" value="SprB"/>
    <property type="match status" value="1"/>
</dbReference>
<dbReference type="STRING" id="1524460.IX84_10710"/>
<sequence>MAHSKLLLLLGFALVSLSVSAQELYFSAGSDDDSLNSYIGIIDLSTCDTAHVIEPERPIGNCTFDRDTNLYTAIADTIYQVDLETGTLSYVTDFGVIPGEFGAVVFGLEVIGETLFAVFYSPGVALGKYNLITGEQEILNPSFGEVDPIAAASGLTVINGHLVASTWKDGFYQLDTNDLSNSQLLFPHPSFEPFSNGLGTVSVDCQNSRTFVTDAVLEQTDEILEVNFEAQTLEFVCSVDFRIISLFALEESLPPPCALEVNPIGGAFPGSAYQADTACTGAPQPILPPSLELLSEIGFIDSIRVTLSGPGGMGEQLASTGTDSIVVLGSGSAQLRFLPQQGQPSLPAWEAVLGAAQYTYGGPGLPPEGTREIRVVAYAAGNVSDTAFAYLPIFPYPPSAGEDAAVALCPGSAPVDLFAQLGGSPAPGGQWQPGSGSFDPEADAPGAYFYIQSGAPGCPGDTAVATVSLLPPPVFSLGADTALCQGDTLLLEAPAGLQVEQWQDGSTGLSFTVAQPGDYALQASNSEGCTGSDTIAVAYSDFSGLLLETTDVVCFGDSTGVLEAMPSGGLPPYAYNWQPVGLGATVTGLPAGTYSVTATDAAGCTFSSTAIIEQPEAPIAVTDTLRRCAGEPFFWEGEPVLSDTLLQGVYSSAAGCDSLYELHLYFSDTVRSSLQADICAGDAFSWEGQVWEQDTSVCMTYNTVAGCDSLTCLELAVAPPVMVSAGADQEVLPGQPVTLSGSSSAAMVQWLPEEGLSCPTCLSTDVELMATQVYQLLATDSLGCTAMDEVQVTVLPSSAYYLPNAFSPNGDGRNDTFGPLPARPGIEAAQFRVFDRWGGLFFERSNLPLEDGRLFWDGQVRGESAPAGVYVWMLEVRLPNGRVEQVQGEVLLLR</sequence>
<dbReference type="EMBL" id="JPOS01000020">
    <property type="protein sequence ID" value="KGE88269.1"/>
    <property type="molecule type" value="Genomic_DNA"/>
</dbReference>
<feature type="signal peptide" evidence="1">
    <location>
        <begin position="1"/>
        <end position="21"/>
    </location>
</feature>
<evidence type="ECO:0008006" key="4">
    <source>
        <dbReference type="Google" id="ProtNLM"/>
    </source>
</evidence>
<dbReference type="InterPro" id="IPR025667">
    <property type="entry name" value="SprB_repeat"/>
</dbReference>